<dbReference type="Gene3D" id="3.40.50.10470">
    <property type="entry name" value="Translation initiation factor eif-2b, domain 2"/>
    <property type="match status" value="1"/>
</dbReference>
<evidence type="ECO:0000256" key="2">
    <source>
        <dbReference type="HAMAP-Rule" id="MF_01678"/>
    </source>
</evidence>
<dbReference type="NCBIfam" id="TIGR00512">
    <property type="entry name" value="salvage_mtnA"/>
    <property type="match status" value="1"/>
</dbReference>
<dbReference type="NCBIfam" id="TIGR00524">
    <property type="entry name" value="eIF-2B_rel"/>
    <property type="match status" value="1"/>
</dbReference>
<dbReference type="EMBL" id="JACATH010000008">
    <property type="protein sequence ID" value="NWJ57629.1"/>
    <property type="molecule type" value="Genomic_DNA"/>
</dbReference>
<evidence type="ECO:0000256" key="1">
    <source>
        <dbReference type="ARBA" id="ARBA00023235"/>
    </source>
</evidence>
<feature type="binding site" evidence="2">
    <location>
        <begin position="55"/>
        <end position="57"/>
    </location>
    <ligand>
        <name>substrate</name>
    </ligand>
</feature>
<dbReference type="GO" id="GO:0019509">
    <property type="term" value="P:L-methionine salvage from methylthioadenosine"/>
    <property type="evidence" value="ECO:0007669"/>
    <property type="project" value="UniProtKB-UniRule"/>
</dbReference>
<gene>
    <name evidence="3" type="primary">mtnA</name>
    <name evidence="3" type="ORF">HX858_07775</name>
</gene>
<dbReference type="FunFam" id="1.20.120.420:FF:000003">
    <property type="entry name" value="Methylthioribose-1-phosphate isomerase"/>
    <property type="match status" value="1"/>
</dbReference>
<name>A0A7K4MVS4_9ARCH</name>
<protein>
    <recommendedName>
        <fullName evidence="2">Putative methylthioribose-1-phosphate isomerase</fullName>
        <shortName evidence="2">M1Pi</shortName>
        <shortName evidence="2">MTR-1-P isomerase</shortName>
        <ecNumber evidence="2">5.3.1.23</ecNumber>
    </recommendedName>
    <alternativeName>
        <fullName evidence="2">MTNA-like protein</fullName>
        <shortName evidence="2">aMTNA</shortName>
    </alternativeName>
    <alternativeName>
        <fullName evidence="2">S-methyl-5-thioribose-1-phosphate isomerase</fullName>
    </alternativeName>
</protein>
<dbReference type="EC" id="5.3.1.23" evidence="2"/>
<reference evidence="3 4" key="1">
    <citation type="journal article" date="2019" name="Environ. Microbiol.">
        <title>Genomics insights into ecotype formation of ammonia-oxidizing archaea in the deep ocean.</title>
        <authorList>
            <person name="Wang Y."/>
            <person name="Huang J.M."/>
            <person name="Cui G.J."/>
            <person name="Nunoura T."/>
            <person name="Takaki Y."/>
            <person name="Li W.L."/>
            <person name="Li J."/>
            <person name="Gao Z.M."/>
            <person name="Takai K."/>
            <person name="Zhang A.Q."/>
            <person name="Stepanauskas R."/>
        </authorList>
    </citation>
    <scope>NUCLEOTIDE SEQUENCE [LARGE SCALE GENOMIC DNA]</scope>
    <source>
        <strain evidence="3 4">L15a</strain>
    </source>
</reference>
<dbReference type="InterPro" id="IPR027363">
    <property type="entry name" value="M1Pi_N"/>
</dbReference>
<keyword evidence="1 2" id="KW-0413">Isomerase</keyword>
<feature type="active site" description="Proton donor" evidence="2">
    <location>
        <position position="244"/>
    </location>
</feature>
<feature type="binding site" evidence="2">
    <location>
        <position position="203"/>
    </location>
    <ligand>
        <name>substrate</name>
    </ligand>
</feature>
<dbReference type="PANTHER" id="PTHR43475">
    <property type="entry name" value="METHYLTHIORIBOSE-1-PHOSPHATE ISOMERASE"/>
    <property type="match status" value="1"/>
</dbReference>
<feature type="site" description="Transition state stabilizer" evidence="2">
    <location>
        <position position="164"/>
    </location>
</feature>
<dbReference type="SUPFAM" id="SSF100950">
    <property type="entry name" value="NagB/RpiA/CoA transferase-like"/>
    <property type="match status" value="1"/>
</dbReference>
<feature type="binding site" evidence="2">
    <location>
        <begin position="254"/>
        <end position="255"/>
    </location>
    <ligand>
        <name>substrate</name>
    </ligand>
</feature>
<keyword evidence="2" id="KW-0028">Amino-acid biosynthesis</keyword>
<evidence type="ECO:0000313" key="3">
    <source>
        <dbReference type="EMBL" id="NWJ57629.1"/>
    </source>
</evidence>
<dbReference type="PANTHER" id="PTHR43475:SF1">
    <property type="entry name" value="METHYLTHIORIBOSE-1-PHOSPHATE ISOMERASE"/>
    <property type="match status" value="1"/>
</dbReference>
<comment type="catalytic activity">
    <reaction evidence="2">
        <text>5-(methylsulfanyl)-alpha-D-ribose 1-phosphate = 5-(methylsulfanyl)-D-ribulose 1-phosphate</text>
        <dbReference type="Rhea" id="RHEA:19989"/>
        <dbReference type="ChEBI" id="CHEBI:58533"/>
        <dbReference type="ChEBI" id="CHEBI:58548"/>
        <dbReference type="EC" id="5.3.1.23"/>
    </reaction>
</comment>
<dbReference type="InterPro" id="IPR005251">
    <property type="entry name" value="IF-M1Pi"/>
</dbReference>
<dbReference type="InterPro" id="IPR000649">
    <property type="entry name" value="IF-2B-related"/>
</dbReference>
<accession>A0A7K4MVS4</accession>
<comment type="similarity">
    <text evidence="2">Belongs to the EIF-2B alpha/beta/delta subunits family. MtnA subfamily.</text>
</comment>
<comment type="caution">
    <text evidence="3">The sequence shown here is derived from an EMBL/GenBank/DDBJ whole genome shotgun (WGS) entry which is preliminary data.</text>
</comment>
<dbReference type="Pfam" id="PF01008">
    <property type="entry name" value="IF-2B"/>
    <property type="match status" value="1"/>
</dbReference>
<dbReference type="Proteomes" id="UP000575480">
    <property type="component" value="Unassembled WGS sequence"/>
</dbReference>
<proteinExistence type="inferred from homology"/>
<evidence type="ECO:0000313" key="4">
    <source>
        <dbReference type="Proteomes" id="UP000575480"/>
    </source>
</evidence>
<sequence length="354" mass="38528">MDEPLSKIPSFLRTVEWKDNKVVMIDQTKLPNKLVFVEFDDYNQVADAIRTLVVRGAPAIGVSGAFGLALAALQSKVTTKDELISDLEKARTILFETRPTAVNLEWGLKKIMNVAKSGDSVEQIKELVISTAKKMADEDIEINKTMGKIGSVLFDDDDTIMTHCNAGALATVAYGTALGVIRATRESGKNIKVIATETRPIQQGSRLTAFELKHDGFDVSLIPDTAVGYSMANGLVDKVIVGADRIVKTGHVFNKIGTYQIAIMAKQHGIPFYVAAPLSTFDMKSKAEDVIIEMRKGSEVTGIGDKKTAPDDINVINPAFDMTPPELISGIITEKGVAKPPYEESIKKLFEVIL</sequence>
<dbReference type="Gene3D" id="1.20.120.420">
    <property type="entry name" value="translation initiation factor eif-2b, domain 1"/>
    <property type="match status" value="1"/>
</dbReference>
<dbReference type="FunFam" id="3.40.50.10470:FF:000006">
    <property type="entry name" value="Methylthioribose-1-phosphate isomerase"/>
    <property type="match status" value="1"/>
</dbReference>
<organism evidence="3 4">
    <name type="scientific">Marine Group I thaumarchaeote</name>
    <dbReference type="NCBI Taxonomy" id="2511932"/>
    <lineage>
        <taxon>Archaea</taxon>
        <taxon>Nitrososphaerota</taxon>
        <taxon>Marine Group I</taxon>
    </lineage>
</organism>
<dbReference type="InterPro" id="IPR011559">
    <property type="entry name" value="Initiation_fac_2B_a/b/d"/>
</dbReference>
<dbReference type="InterPro" id="IPR037171">
    <property type="entry name" value="NagB/RpiA_transferase-like"/>
</dbReference>
<dbReference type="AlphaFoldDB" id="A0A7K4MVS4"/>
<dbReference type="InterPro" id="IPR042529">
    <property type="entry name" value="IF_2B-like_C"/>
</dbReference>
<dbReference type="NCBIfam" id="NF004326">
    <property type="entry name" value="PRK05720.1"/>
    <property type="match status" value="1"/>
</dbReference>
<dbReference type="HAMAP" id="MF_01678">
    <property type="entry name" value="Salvage_MtnA"/>
    <property type="match status" value="1"/>
</dbReference>
<feature type="binding site" evidence="2">
    <location>
        <position position="98"/>
    </location>
    <ligand>
        <name>substrate</name>
    </ligand>
</feature>
<keyword evidence="2" id="KW-0486">Methionine biosynthesis</keyword>
<dbReference type="GO" id="GO:0046523">
    <property type="term" value="F:S-methyl-5-thioribose-1-phosphate isomerase activity"/>
    <property type="evidence" value="ECO:0007669"/>
    <property type="project" value="UniProtKB-UniRule"/>
</dbReference>
<comment type="function">
    <text evidence="2">Catalyzes the interconversion of methylthioribose-1-phosphate (MTR-1-P) into methylthioribulose-1-phosphate (MTRu-1-P).</text>
</comment>